<name>A0A656JXK9_PSESF</name>
<dbReference type="InterPro" id="IPR002178">
    <property type="entry name" value="PTS_EIIA_type-2_dom"/>
</dbReference>
<keyword evidence="5" id="KW-0598">Phosphotransferase system</keyword>
<dbReference type="InterPro" id="IPR016152">
    <property type="entry name" value="PTrfase/Anion_transptr"/>
</dbReference>
<comment type="caution">
    <text evidence="8">The sequence shown here is derived from an EMBL/GenBank/DDBJ whole genome shotgun (WGS) entry which is preliminary data.</text>
</comment>
<proteinExistence type="predicted"/>
<evidence type="ECO:0000313" key="8">
    <source>
        <dbReference type="EMBL" id="EPN59486.1"/>
    </source>
</evidence>
<dbReference type="GO" id="GO:0005886">
    <property type="term" value="C:plasma membrane"/>
    <property type="evidence" value="ECO:0007669"/>
    <property type="project" value="TreeGrafter"/>
</dbReference>
<keyword evidence="8" id="KW-0670">Pyruvate</keyword>
<accession>A0A656JXK9</accession>
<dbReference type="GO" id="GO:0016301">
    <property type="term" value="F:kinase activity"/>
    <property type="evidence" value="ECO:0007669"/>
    <property type="project" value="UniProtKB-KW"/>
</dbReference>
<dbReference type="PROSITE" id="PS51094">
    <property type="entry name" value="PTS_EIIA_TYPE_2"/>
    <property type="match status" value="1"/>
</dbReference>
<feature type="non-terminal residue" evidence="8">
    <location>
        <position position="141"/>
    </location>
</feature>
<keyword evidence="1" id="KW-0813">Transport</keyword>
<dbReference type="Proteomes" id="UP000018849">
    <property type="component" value="Unassembled WGS sequence"/>
</dbReference>
<evidence type="ECO:0000256" key="5">
    <source>
        <dbReference type="ARBA" id="ARBA00022683"/>
    </source>
</evidence>
<dbReference type="EMBL" id="AOKF01001493">
    <property type="protein sequence ID" value="EPN59486.1"/>
    <property type="molecule type" value="Genomic_DNA"/>
</dbReference>
<keyword evidence="6" id="KW-0418">Kinase</keyword>
<dbReference type="Gene3D" id="3.40.930.10">
    <property type="entry name" value="Mannitol-specific EII, Chain A"/>
    <property type="match status" value="1"/>
</dbReference>
<dbReference type="InterPro" id="IPR050893">
    <property type="entry name" value="Sugar_PTS"/>
</dbReference>
<dbReference type="SUPFAM" id="SSF55804">
    <property type="entry name" value="Phoshotransferase/anion transport protein"/>
    <property type="match status" value="2"/>
</dbReference>
<dbReference type="PANTHER" id="PTHR30181:SF3">
    <property type="entry name" value="MULTIPHOSPHORYL TRANSFER PROTEIN"/>
    <property type="match status" value="1"/>
</dbReference>
<evidence type="ECO:0000256" key="6">
    <source>
        <dbReference type="ARBA" id="ARBA00022777"/>
    </source>
</evidence>
<evidence type="ECO:0000256" key="4">
    <source>
        <dbReference type="ARBA" id="ARBA00022679"/>
    </source>
</evidence>
<dbReference type="GO" id="GO:0090563">
    <property type="term" value="F:protein-phosphocysteine-sugar phosphotransferase activity"/>
    <property type="evidence" value="ECO:0007669"/>
    <property type="project" value="TreeGrafter"/>
</dbReference>
<dbReference type="AlphaFoldDB" id="A0A656JXK9"/>
<evidence type="ECO:0000256" key="1">
    <source>
        <dbReference type="ARBA" id="ARBA00022448"/>
    </source>
</evidence>
<keyword evidence="3" id="KW-0762">Sugar transport</keyword>
<evidence type="ECO:0000256" key="3">
    <source>
        <dbReference type="ARBA" id="ARBA00022597"/>
    </source>
</evidence>
<evidence type="ECO:0000313" key="9">
    <source>
        <dbReference type="Proteomes" id="UP000018849"/>
    </source>
</evidence>
<organism evidence="8 9">
    <name type="scientific">Pseudomonas syringae pv. actinidiae ICMP 19096</name>
    <dbReference type="NCBI Taxonomy" id="1194405"/>
    <lineage>
        <taxon>Bacteria</taxon>
        <taxon>Pseudomonadati</taxon>
        <taxon>Pseudomonadota</taxon>
        <taxon>Gammaproteobacteria</taxon>
        <taxon>Pseudomonadales</taxon>
        <taxon>Pseudomonadaceae</taxon>
        <taxon>Pseudomonas</taxon>
        <taxon>Pseudomonas syringae</taxon>
    </lineage>
</organism>
<dbReference type="Pfam" id="PF00359">
    <property type="entry name" value="PTS_EIIA_2"/>
    <property type="match status" value="1"/>
</dbReference>
<protein>
    <submittedName>
        <fullName evidence="8">Multifunctional PTS system fructose-like transporter subunit IIA/phosphocarrier protein HPr/phosphoenolpyruvate-protein phosphotransferase</fullName>
    </submittedName>
</protein>
<evidence type="ECO:0000259" key="7">
    <source>
        <dbReference type="PROSITE" id="PS51094"/>
    </source>
</evidence>
<keyword evidence="2" id="KW-0597">Phosphoprotein</keyword>
<reference evidence="8 9" key="1">
    <citation type="journal article" date="2013" name="PLoS Pathog.">
        <title>Genomic analysis of the Kiwifruit pathogen Pseudomonas syringae pv. actinidiae provides insight into the origins of an emergent plant disease.</title>
        <authorList>
            <person name="McCann H.C."/>
            <person name="Rikkerink E.H."/>
            <person name="Bertels F."/>
            <person name="Fiers M."/>
            <person name="Lu A."/>
            <person name="Rees-George J."/>
            <person name="Andersen M.T."/>
            <person name="Gleave A.P."/>
            <person name="Haubold B."/>
            <person name="Wohlers M.W."/>
            <person name="Guttman D.S."/>
            <person name="Wang P.W."/>
            <person name="Straub C."/>
            <person name="Vanneste J.L."/>
            <person name="Rainey P.B."/>
            <person name="Templeton M.D."/>
        </authorList>
    </citation>
    <scope>NUCLEOTIDE SEQUENCE [LARGE SCALE GENOMIC DNA]</scope>
    <source>
        <strain evidence="8 9">ICMP 19096</strain>
    </source>
</reference>
<dbReference type="GO" id="GO:0009401">
    <property type="term" value="P:phosphoenolpyruvate-dependent sugar phosphotransferase system"/>
    <property type="evidence" value="ECO:0007669"/>
    <property type="project" value="UniProtKB-KW"/>
</dbReference>
<gene>
    <name evidence="8" type="ORF">A245_17650</name>
</gene>
<evidence type="ECO:0000256" key="2">
    <source>
        <dbReference type="ARBA" id="ARBA00022553"/>
    </source>
</evidence>
<sequence>LMQFPEGVDWGDGQMVYLAIGIAAKSDEHLRLLQLLTRALGEEDLDQALREAKSPEDLLKLLQGAPQELALDAQMISLGVSADDFEELVWRGARLLRKADCVSNGFAAVLQQVEALSLGDGLWWLHSEQTVKRPGLAFVTP</sequence>
<feature type="domain" description="PTS EIIA type-2" evidence="7">
    <location>
        <begin position="1"/>
        <end position="65"/>
    </location>
</feature>
<dbReference type="PANTHER" id="PTHR30181">
    <property type="entry name" value="MANNITOL PERMEASE IIC COMPONENT"/>
    <property type="match status" value="1"/>
</dbReference>
<feature type="non-terminal residue" evidence="8">
    <location>
        <position position="1"/>
    </location>
</feature>
<keyword evidence="4 8" id="KW-0808">Transferase</keyword>